<evidence type="ECO:0000256" key="5">
    <source>
        <dbReference type="ARBA" id="ARBA00023186"/>
    </source>
</evidence>
<dbReference type="InterPro" id="IPR050130">
    <property type="entry name" value="ClpA_ClpB"/>
</dbReference>
<dbReference type="CDD" id="cd19499">
    <property type="entry name" value="RecA-like_ClpB_Hsp104-like"/>
    <property type="match status" value="1"/>
</dbReference>
<evidence type="ECO:0000313" key="10">
    <source>
        <dbReference type="Proteomes" id="UP000646365"/>
    </source>
</evidence>
<dbReference type="GO" id="GO:0005737">
    <property type="term" value="C:cytoplasm"/>
    <property type="evidence" value="ECO:0007669"/>
    <property type="project" value="TreeGrafter"/>
</dbReference>
<dbReference type="SMART" id="SM01086">
    <property type="entry name" value="ClpB_D2-small"/>
    <property type="match status" value="1"/>
</dbReference>
<dbReference type="GO" id="GO:0016887">
    <property type="term" value="F:ATP hydrolysis activity"/>
    <property type="evidence" value="ECO:0007669"/>
    <property type="project" value="InterPro"/>
</dbReference>
<feature type="coiled-coil region" evidence="7">
    <location>
        <begin position="422"/>
        <end position="473"/>
    </location>
</feature>
<dbReference type="Proteomes" id="UP000646365">
    <property type="component" value="Unassembled WGS sequence"/>
</dbReference>
<dbReference type="InterPro" id="IPR017729">
    <property type="entry name" value="ATPase_T6SS_ClpV1"/>
</dbReference>
<dbReference type="Gene3D" id="3.40.50.300">
    <property type="entry name" value="P-loop containing nucleotide triphosphate hydrolases"/>
    <property type="match status" value="3"/>
</dbReference>
<dbReference type="SMART" id="SM00382">
    <property type="entry name" value="AAA"/>
    <property type="match status" value="2"/>
</dbReference>
<dbReference type="InterPro" id="IPR041546">
    <property type="entry name" value="ClpA/ClpB_AAA_lid"/>
</dbReference>
<dbReference type="Pfam" id="PF07724">
    <property type="entry name" value="AAA_2"/>
    <property type="match status" value="1"/>
</dbReference>
<keyword evidence="3" id="KW-0547">Nucleotide-binding</keyword>
<dbReference type="SUPFAM" id="SSF52540">
    <property type="entry name" value="P-loop containing nucleoside triphosphate hydrolases"/>
    <property type="match status" value="2"/>
</dbReference>
<gene>
    <name evidence="9" type="ORF">GCM10011611_28020</name>
</gene>
<protein>
    <submittedName>
        <fullName evidence="9">ClpV1 family T6SS ATPase</fullName>
    </submittedName>
</protein>
<dbReference type="PROSITE" id="PS00870">
    <property type="entry name" value="CLPAB_1"/>
    <property type="match status" value="1"/>
</dbReference>
<keyword evidence="2 6" id="KW-0677">Repeat</keyword>
<dbReference type="Pfam" id="PF10431">
    <property type="entry name" value="ClpB_D2-small"/>
    <property type="match status" value="1"/>
</dbReference>
<dbReference type="InterPro" id="IPR019489">
    <property type="entry name" value="Clp_ATPase_C"/>
</dbReference>
<dbReference type="NCBIfam" id="TIGR03345">
    <property type="entry name" value="VI_ClpV1"/>
    <property type="match status" value="1"/>
</dbReference>
<sequence>MNETTRKALEAAAGLALARTHYEIDIEHVLSRLLDRPDSDFAAILRQFELDPAGIQRGLDRSLDGFKTGNGRAPGFSPRLSALLREAWLTGSLQFSARMIRSGHLVLALVSETTIGRTVNDVLPLLNAIRAERLAAEFPAIVAETAERELTPQTGPASSAGPAMLTATPHLDAYTIDLTAEARAGRIDPVIGRDAEVRQIVDILSRRRQNNPILLGEAGVGKTAIVESFALRIATGKVPPALQAVAVRTLDLGLMQAGAGVKGEFERRLKAVIQEVKSSAQPVVLFIDEAHQLIGAGGQAGQGDAANLLKPDLARGELRVIAATTWGEYKKYVERDAALTRRFQVVRVEEPSEAMAIDIMRGLADTFAGHHKVRILDEAVRDAVRLSKRYIPARQLPDKSVSLLDTAASMVAMSRTVQPAALEDVEREQELAGRERATLEREAAAGVDHHEALQGLNERLAALDARHDALSAQWNEERQLLERLAELHAGRSADEAPDIAHIEQIKATEAKLRQVQGDAPLLHDAVDGQAVAKIVAGWTGIPVGRMVTSDIEAALDLDRRLAERIVGQDHAIRTIADAIRTAKAKLLDPRKPPAVFLLVGTSGVGKTETALALADILYGGEQSLTVINMSEFKEEHKVSMLVGSPPGYVGYGEGGVLTEAVRRRPYGVLLLDEMEKAHPGVQDVFYQVFDKGTLRDGEGRDIDFRNTTILMASNAGTELLAQLAADPEAMPDGAALTPLIRPELLKHFKPAFLGRVSVVPYLPLPPSVLRRIVELQIDKIRARVAETYRATLKVESAVLDQIVARCSETDTGARAIEHILTGSLMPALSRQFLTALADRQQIERVTVGLGADGAFHVLADTVRAANIPANWRDPAHAPQMAHGAAHGAV</sequence>
<dbReference type="InterPro" id="IPR001270">
    <property type="entry name" value="ClpA/B"/>
</dbReference>
<dbReference type="InterPro" id="IPR003959">
    <property type="entry name" value="ATPase_AAA_core"/>
</dbReference>
<accession>A0A8J2YUJ2</accession>
<evidence type="ECO:0000256" key="6">
    <source>
        <dbReference type="PROSITE-ProRule" id="PRU01251"/>
    </source>
</evidence>
<dbReference type="PROSITE" id="PS51903">
    <property type="entry name" value="CLP_R"/>
    <property type="match status" value="1"/>
</dbReference>
<proteinExistence type="inferred from homology"/>
<keyword evidence="4" id="KW-0067">ATP-binding</keyword>
<reference evidence="9" key="1">
    <citation type="journal article" date="2014" name="Int. J. Syst. Evol. Microbiol.">
        <title>Complete genome sequence of Corynebacterium casei LMG S-19264T (=DSM 44701T), isolated from a smear-ripened cheese.</title>
        <authorList>
            <consortium name="US DOE Joint Genome Institute (JGI-PGF)"/>
            <person name="Walter F."/>
            <person name="Albersmeier A."/>
            <person name="Kalinowski J."/>
            <person name="Ruckert C."/>
        </authorList>
    </citation>
    <scope>NUCLEOTIDE SEQUENCE</scope>
    <source>
        <strain evidence="9">CGMCC 1.15725</strain>
    </source>
</reference>
<evidence type="ECO:0000256" key="2">
    <source>
        <dbReference type="ARBA" id="ARBA00022737"/>
    </source>
</evidence>
<evidence type="ECO:0000256" key="1">
    <source>
        <dbReference type="ARBA" id="ARBA00008675"/>
    </source>
</evidence>
<dbReference type="InterPro" id="IPR027417">
    <property type="entry name" value="P-loop_NTPase"/>
</dbReference>
<dbReference type="Gene3D" id="1.10.1780.10">
    <property type="entry name" value="Clp, N-terminal domain"/>
    <property type="match status" value="1"/>
</dbReference>
<dbReference type="InterPro" id="IPR003593">
    <property type="entry name" value="AAA+_ATPase"/>
</dbReference>
<keyword evidence="7" id="KW-0175">Coiled coil</keyword>
<name>A0A8J2YUJ2_9PROT</name>
<keyword evidence="10" id="KW-1185">Reference proteome</keyword>
<dbReference type="InterPro" id="IPR004176">
    <property type="entry name" value="Clp_R_N"/>
</dbReference>
<dbReference type="CDD" id="cd00009">
    <property type="entry name" value="AAA"/>
    <property type="match status" value="1"/>
</dbReference>
<comment type="caution">
    <text evidence="9">The sequence shown here is derived from an EMBL/GenBank/DDBJ whole genome shotgun (WGS) entry which is preliminary data.</text>
</comment>
<dbReference type="AlphaFoldDB" id="A0A8J2YUJ2"/>
<dbReference type="PANTHER" id="PTHR11638">
    <property type="entry name" value="ATP-DEPENDENT CLP PROTEASE"/>
    <property type="match status" value="1"/>
</dbReference>
<evidence type="ECO:0000259" key="8">
    <source>
        <dbReference type="PROSITE" id="PS51903"/>
    </source>
</evidence>
<evidence type="ECO:0000256" key="7">
    <source>
        <dbReference type="SAM" id="Coils"/>
    </source>
</evidence>
<feature type="domain" description="Clp R" evidence="8">
    <location>
        <begin position="1"/>
        <end position="144"/>
    </location>
</feature>
<dbReference type="InterPro" id="IPR018368">
    <property type="entry name" value="ClpA/B_CS1"/>
</dbReference>
<dbReference type="SUPFAM" id="SSF81923">
    <property type="entry name" value="Double Clp-N motif"/>
    <property type="match status" value="1"/>
</dbReference>
<evidence type="ECO:0000256" key="3">
    <source>
        <dbReference type="ARBA" id="ARBA00022741"/>
    </source>
</evidence>
<dbReference type="EMBL" id="BMJQ01000006">
    <property type="protein sequence ID" value="GGF20396.1"/>
    <property type="molecule type" value="Genomic_DNA"/>
</dbReference>
<organism evidence="9 10">
    <name type="scientific">Aliidongia dinghuensis</name>
    <dbReference type="NCBI Taxonomy" id="1867774"/>
    <lineage>
        <taxon>Bacteria</taxon>
        <taxon>Pseudomonadati</taxon>
        <taxon>Pseudomonadota</taxon>
        <taxon>Alphaproteobacteria</taxon>
        <taxon>Rhodospirillales</taxon>
        <taxon>Dongiaceae</taxon>
        <taxon>Aliidongia</taxon>
    </lineage>
</organism>
<dbReference type="Gene3D" id="1.10.8.60">
    <property type="match status" value="1"/>
</dbReference>
<comment type="similarity">
    <text evidence="1">Belongs to the ClpA/ClpB family.</text>
</comment>
<dbReference type="GO" id="GO:0005524">
    <property type="term" value="F:ATP binding"/>
    <property type="evidence" value="ECO:0007669"/>
    <property type="project" value="UniProtKB-KW"/>
</dbReference>
<dbReference type="Pfam" id="PF02861">
    <property type="entry name" value="Clp_N"/>
    <property type="match status" value="1"/>
</dbReference>
<keyword evidence="5" id="KW-0143">Chaperone</keyword>
<dbReference type="InterPro" id="IPR036628">
    <property type="entry name" value="Clp_N_dom_sf"/>
</dbReference>
<dbReference type="PRINTS" id="PR00300">
    <property type="entry name" value="CLPPROTEASEA"/>
</dbReference>
<evidence type="ECO:0000256" key="4">
    <source>
        <dbReference type="ARBA" id="ARBA00022840"/>
    </source>
</evidence>
<dbReference type="GO" id="GO:0034605">
    <property type="term" value="P:cellular response to heat"/>
    <property type="evidence" value="ECO:0007669"/>
    <property type="project" value="TreeGrafter"/>
</dbReference>
<evidence type="ECO:0000313" key="9">
    <source>
        <dbReference type="EMBL" id="GGF20396.1"/>
    </source>
</evidence>
<dbReference type="Pfam" id="PF00004">
    <property type="entry name" value="AAA"/>
    <property type="match status" value="1"/>
</dbReference>
<dbReference type="PANTHER" id="PTHR11638:SF184">
    <property type="entry name" value="ATPASE WITH CHAPERONE ACTIVITY"/>
    <property type="match status" value="1"/>
</dbReference>
<reference evidence="9" key="2">
    <citation type="submission" date="2020-09" db="EMBL/GenBank/DDBJ databases">
        <authorList>
            <person name="Sun Q."/>
            <person name="Zhou Y."/>
        </authorList>
    </citation>
    <scope>NUCLEOTIDE SEQUENCE</scope>
    <source>
        <strain evidence="9">CGMCC 1.15725</strain>
    </source>
</reference>
<dbReference type="Pfam" id="PF17871">
    <property type="entry name" value="AAA_lid_9"/>
    <property type="match status" value="1"/>
</dbReference>